<dbReference type="InterPro" id="IPR018376">
    <property type="entry name" value="Enoyl-CoA_hyd/isom_CS"/>
</dbReference>
<dbReference type="PANTHER" id="PTHR11941:SF171">
    <property type="entry name" value="SD19268P"/>
    <property type="match status" value="1"/>
</dbReference>
<dbReference type="InterPro" id="IPR001753">
    <property type="entry name" value="Enoyl-CoA_hydra/iso"/>
</dbReference>
<dbReference type="Proteomes" id="UP001626550">
    <property type="component" value="Unassembled WGS sequence"/>
</dbReference>
<dbReference type="FunFam" id="1.10.12.10:FF:000001">
    <property type="entry name" value="Probable enoyl-CoA hydratase, mitochondrial"/>
    <property type="match status" value="1"/>
</dbReference>
<keyword evidence="5" id="KW-1185">Reference proteome</keyword>
<reference evidence="4 5" key="1">
    <citation type="submission" date="2024-11" db="EMBL/GenBank/DDBJ databases">
        <title>Adaptive evolution of stress response genes in parasites aligns with host niche diversity.</title>
        <authorList>
            <person name="Hahn C."/>
            <person name="Resl P."/>
        </authorList>
    </citation>
    <scope>NUCLEOTIDE SEQUENCE [LARGE SCALE GENOMIC DNA]</scope>
    <source>
        <strain evidence="4">EGGRZ-B1_66</strain>
        <tissue evidence="4">Body</tissue>
    </source>
</reference>
<evidence type="ECO:0000313" key="4">
    <source>
        <dbReference type="EMBL" id="KAL3318457.1"/>
    </source>
</evidence>
<dbReference type="EMBL" id="JBJKFK010000242">
    <property type="protein sequence ID" value="KAL3318457.1"/>
    <property type="molecule type" value="Genomic_DNA"/>
</dbReference>
<keyword evidence="2" id="KW-0456">Lyase</keyword>
<dbReference type="FunFam" id="3.90.226.10:FF:000009">
    <property type="entry name" value="Carnitinyl-CoA dehydratase"/>
    <property type="match status" value="1"/>
</dbReference>
<evidence type="ECO:0000256" key="2">
    <source>
        <dbReference type="ARBA" id="ARBA00023239"/>
    </source>
</evidence>
<dbReference type="InterPro" id="IPR014748">
    <property type="entry name" value="Enoyl-CoA_hydra_C"/>
</dbReference>
<sequence length="311" mass="33781">MSHLRYLVNSITKLQLNANRAPILKFSTSVSDVDYFKKLQGSSSEVILDKSRSDKISVIAMNRQSNKNALSESFVNDLKAAYTELHNDQESRAVVICSLVKNVFCAGADLKERAKIPNKEVSALVGGLRSSFQQLNDLPMPVIAALDGHALGGGLEMALACDLRYATDNPKMKFGLVESHWALLPGAGGSQRLPRIIGRAKALELMFLAKTISGPEALRYGLVNGVAKQEDCPLPEMSAALTALKAAKEISKNGPIAIRMIKKAVHIGLSMPLMEGLELEGQCYDVVIPTKDRKEGMQAFAEKRAPIYVGE</sequence>
<comment type="caution">
    <text evidence="4">The sequence shown here is derived from an EMBL/GenBank/DDBJ whole genome shotgun (WGS) entry which is preliminary data.</text>
</comment>
<dbReference type="Gene3D" id="3.90.226.10">
    <property type="entry name" value="2-enoyl-CoA Hydratase, Chain A, domain 1"/>
    <property type="match status" value="1"/>
</dbReference>
<dbReference type="Pfam" id="PF00378">
    <property type="entry name" value="ECH_1"/>
    <property type="match status" value="1"/>
</dbReference>
<comment type="similarity">
    <text evidence="1 3">Belongs to the enoyl-CoA hydratase/isomerase family.</text>
</comment>
<proteinExistence type="inferred from homology"/>
<evidence type="ECO:0000256" key="1">
    <source>
        <dbReference type="ARBA" id="ARBA00005254"/>
    </source>
</evidence>
<dbReference type="PROSITE" id="PS00166">
    <property type="entry name" value="ENOYL_COA_HYDRATASE"/>
    <property type="match status" value="1"/>
</dbReference>
<dbReference type="CDD" id="cd06558">
    <property type="entry name" value="crotonase-like"/>
    <property type="match status" value="1"/>
</dbReference>
<dbReference type="AlphaFoldDB" id="A0ABD2QGY3"/>
<name>A0ABD2QGY3_9PLAT</name>
<organism evidence="4 5">
    <name type="scientific">Cichlidogyrus casuarinus</name>
    <dbReference type="NCBI Taxonomy" id="1844966"/>
    <lineage>
        <taxon>Eukaryota</taxon>
        <taxon>Metazoa</taxon>
        <taxon>Spiralia</taxon>
        <taxon>Lophotrochozoa</taxon>
        <taxon>Platyhelminthes</taxon>
        <taxon>Monogenea</taxon>
        <taxon>Monopisthocotylea</taxon>
        <taxon>Dactylogyridea</taxon>
        <taxon>Ancyrocephalidae</taxon>
        <taxon>Cichlidogyrus</taxon>
    </lineage>
</organism>
<dbReference type="SUPFAM" id="SSF52096">
    <property type="entry name" value="ClpP/crotonase"/>
    <property type="match status" value="1"/>
</dbReference>
<dbReference type="Gene3D" id="1.10.12.10">
    <property type="entry name" value="Lyase 2-enoyl-coa Hydratase, Chain A, domain 2"/>
    <property type="match status" value="1"/>
</dbReference>
<dbReference type="PANTHER" id="PTHR11941">
    <property type="entry name" value="ENOYL-COA HYDRATASE-RELATED"/>
    <property type="match status" value="1"/>
</dbReference>
<dbReference type="GO" id="GO:0004300">
    <property type="term" value="F:enoyl-CoA hydratase activity"/>
    <property type="evidence" value="ECO:0007669"/>
    <property type="project" value="UniProtKB-ARBA"/>
</dbReference>
<protein>
    <submittedName>
        <fullName evidence="4">Uncharacterized protein</fullName>
    </submittedName>
</protein>
<dbReference type="InterPro" id="IPR029045">
    <property type="entry name" value="ClpP/crotonase-like_dom_sf"/>
</dbReference>
<accession>A0ABD2QGY3</accession>
<gene>
    <name evidence="4" type="ORF">Ciccas_002886</name>
</gene>
<evidence type="ECO:0000313" key="5">
    <source>
        <dbReference type="Proteomes" id="UP001626550"/>
    </source>
</evidence>
<evidence type="ECO:0000256" key="3">
    <source>
        <dbReference type="RuleBase" id="RU003707"/>
    </source>
</evidence>